<keyword evidence="3 9" id="KW-0436">Ligase</keyword>
<feature type="binding site" evidence="9">
    <location>
        <position position="403"/>
    </location>
    <ligand>
        <name>Mg(2+)</name>
        <dbReference type="ChEBI" id="CHEBI:18420"/>
        <label>1</label>
    </ligand>
</feature>
<evidence type="ECO:0000259" key="11">
    <source>
        <dbReference type="PROSITE" id="PS50862"/>
    </source>
</evidence>
<dbReference type="CDD" id="cd04322">
    <property type="entry name" value="LysRS_N"/>
    <property type="match status" value="1"/>
</dbReference>
<dbReference type="Pfam" id="PF00152">
    <property type="entry name" value="tRNA-synt_2"/>
    <property type="match status" value="1"/>
</dbReference>
<gene>
    <name evidence="9 12" type="primary">lysS</name>
    <name evidence="12" type="ORF">NARRFE1_00040</name>
</gene>
<evidence type="ECO:0000256" key="8">
    <source>
        <dbReference type="ARBA" id="ARBA00048573"/>
    </source>
</evidence>
<dbReference type="PROSITE" id="PS50862">
    <property type="entry name" value="AA_TRNA_LIGASE_II"/>
    <property type="match status" value="1"/>
</dbReference>
<evidence type="ECO:0000256" key="1">
    <source>
        <dbReference type="ARBA" id="ARBA00008226"/>
    </source>
</evidence>
<dbReference type="PANTHER" id="PTHR42918:SF15">
    <property type="entry name" value="LYSINE--TRNA LIGASE, CHLOROPLASTIC_MITOCHONDRIAL"/>
    <property type="match status" value="1"/>
</dbReference>
<keyword evidence="4 9" id="KW-0479">Metal-binding</keyword>
<accession>A0A2Z5T3J7</accession>
<protein>
    <recommendedName>
        <fullName evidence="9">Lysine--tRNA ligase</fullName>
        <ecNumber evidence="9">6.1.1.6</ecNumber>
    </recommendedName>
    <alternativeName>
        <fullName evidence="9">Lysyl-tRNA synthetase</fullName>
        <shortName evidence="9">LysRS</shortName>
    </alternativeName>
</protein>
<evidence type="ECO:0000256" key="10">
    <source>
        <dbReference type="RuleBase" id="RU000336"/>
    </source>
</evidence>
<dbReference type="AlphaFoldDB" id="A0A2Z5T3J7"/>
<evidence type="ECO:0000256" key="2">
    <source>
        <dbReference type="ARBA" id="ARBA00022490"/>
    </source>
</evidence>
<dbReference type="SUPFAM" id="SSF55681">
    <property type="entry name" value="Class II aaRS and biotin synthetases"/>
    <property type="match status" value="1"/>
</dbReference>
<comment type="subunit">
    <text evidence="9">Homodimer.</text>
</comment>
<comment type="subcellular location">
    <subcellularLocation>
        <location evidence="9">Cytoplasm</location>
    </subcellularLocation>
</comment>
<dbReference type="KEGG" id="eor:NARRFE1_00040"/>
<dbReference type="Gene3D" id="3.30.930.10">
    <property type="entry name" value="Bira Bifunctional Protein, Domain 2"/>
    <property type="match status" value="1"/>
</dbReference>
<keyword evidence="7 9" id="KW-0030">Aminoacyl-tRNA synthetase</keyword>
<keyword evidence="9" id="KW-0648">Protein biosynthesis</keyword>
<comment type="catalytic activity">
    <reaction evidence="8 9 10">
        <text>tRNA(Lys) + L-lysine + ATP = L-lysyl-tRNA(Lys) + AMP + diphosphate</text>
        <dbReference type="Rhea" id="RHEA:20792"/>
        <dbReference type="Rhea" id="RHEA-COMP:9696"/>
        <dbReference type="Rhea" id="RHEA-COMP:9697"/>
        <dbReference type="ChEBI" id="CHEBI:30616"/>
        <dbReference type="ChEBI" id="CHEBI:32551"/>
        <dbReference type="ChEBI" id="CHEBI:33019"/>
        <dbReference type="ChEBI" id="CHEBI:78442"/>
        <dbReference type="ChEBI" id="CHEBI:78529"/>
        <dbReference type="ChEBI" id="CHEBI:456215"/>
        <dbReference type="EC" id="6.1.1.6"/>
    </reaction>
</comment>
<evidence type="ECO:0000256" key="5">
    <source>
        <dbReference type="ARBA" id="ARBA00022741"/>
    </source>
</evidence>
<sequence length="486" mass="58240">MNDIKKINKYINNLKNKYNLNIKIYNNEILYKNNFKINIYLNEIKEKKISYIINKYIKTAGRILYKRNFGKLVFLKIYDFNEYIQIYINKSFIPNIYFEKIKNINIGDIVGVEGFLFYTKTNELSIKCKKIILITKTLKIFPDKFHKIVNNKIIYRKRYLDLICNINSKNIFIVRHKIINEIRNFLIKKKFIEVETPILQNIPDGADAKPFETKLNFSEKKLYLRISPELYLKKLIVGGFNKIFEINKNFRNEGISNIHNPEFTMIELYSSYVRYNKLILLIQYLFKYIVKKIFNKKKIVYKDIEIDFNIPFKKISMKKSIYIYNKKLFNSIKDLNSKKKCIKILQNVTKKEYKNFNIREIHYELFKNIVEKKIKYPTFITNYPIEISPLSKKKSKNIAERFELFIYGIEICNGFSELNDPLDQSNRFINQISKNKDKMYNYEYIESLEYGLPPCSGLGIGIDRLIMLLTNSDNIKNVILFPNLYY</sequence>
<dbReference type="PANTHER" id="PTHR42918">
    <property type="entry name" value="LYSYL-TRNA SYNTHETASE"/>
    <property type="match status" value="1"/>
</dbReference>
<dbReference type="NCBIfam" id="NF001756">
    <property type="entry name" value="PRK00484.1"/>
    <property type="match status" value="1"/>
</dbReference>
<dbReference type="GO" id="GO:0000287">
    <property type="term" value="F:magnesium ion binding"/>
    <property type="evidence" value="ECO:0007669"/>
    <property type="project" value="UniProtKB-UniRule"/>
</dbReference>
<dbReference type="HAMAP" id="MF_00252">
    <property type="entry name" value="Lys_tRNA_synth_class2"/>
    <property type="match status" value="1"/>
</dbReference>
<dbReference type="PRINTS" id="PR00982">
    <property type="entry name" value="TRNASYNTHLYS"/>
</dbReference>
<evidence type="ECO:0000256" key="6">
    <source>
        <dbReference type="ARBA" id="ARBA00022840"/>
    </source>
</evidence>
<comment type="similarity">
    <text evidence="1 9">Belongs to the class-II aminoacyl-tRNA synthetase family.</text>
</comment>
<dbReference type="InterPro" id="IPR018149">
    <property type="entry name" value="Lys-tRNA-synth_II_C"/>
</dbReference>
<keyword evidence="9 10" id="KW-0460">Magnesium</keyword>
<evidence type="ECO:0000256" key="4">
    <source>
        <dbReference type="ARBA" id="ARBA00022723"/>
    </source>
</evidence>
<organism evidence="12 13">
    <name type="scientific">endosymbiont of Rhynchophorus ferrugineus</name>
    <dbReference type="NCBI Taxonomy" id="1972133"/>
    <lineage>
        <taxon>Bacteria</taxon>
        <taxon>Pseudomonadati</taxon>
        <taxon>Pseudomonadota</taxon>
        <taxon>Gammaproteobacteria</taxon>
        <taxon>Candidatus Nardonella</taxon>
    </lineage>
</organism>
<dbReference type="InterPro" id="IPR012340">
    <property type="entry name" value="NA-bd_OB-fold"/>
</dbReference>
<proteinExistence type="inferred from homology"/>
<dbReference type="EMBL" id="AP018161">
    <property type="protein sequence ID" value="BBA84967.1"/>
    <property type="molecule type" value="Genomic_DNA"/>
</dbReference>
<keyword evidence="6 9" id="KW-0067">ATP-binding</keyword>
<keyword evidence="5 9" id="KW-0547">Nucleotide-binding</keyword>
<comment type="cofactor">
    <cofactor evidence="9 10">
        <name>Mg(2+)</name>
        <dbReference type="ChEBI" id="CHEBI:18420"/>
    </cofactor>
    <text evidence="9 10">Binds 3 Mg(2+) ions per subunit.</text>
</comment>
<feature type="binding site" evidence="9">
    <location>
        <position position="410"/>
    </location>
    <ligand>
        <name>Mg(2+)</name>
        <dbReference type="ChEBI" id="CHEBI:18420"/>
        <label>2</label>
    </ligand>
</feature>
<dbReference type="EC" id="6.1.1.6" evidence="9"/>
<dbReference type="OrthoDB" id="9762036at2"/>
<dbReference type="NCBIfam" id="TIGR00499">
    <property type="entry name" value="lysS_bact"/>
    <property type="match status" value="1"/>
</dbReference>
<dbReference type="GO" id="GO:0004824">
    <property type="term" value="F:lysine-tRNA ligase activity"/>
    <property type="evidence" value="ECO:0007669"/>
    <property type="project" value="UniProtKB-UniRule"/>
</dbReference>
<evidence type="ECO:0000313" key="12">
    <source>
        <dbReference type="EMBL" id="BBA84967.1"/>
    </source>
</evidence>
<dbReference type="GO" id="GO:0005829">
    <property type="term" value="C:cytosol"/>
    <property type="evidence" value="ECO:0007669"/>
    <property type="project" value="TreeGrafter"/>
</dbReference>
<dbReference type="GO" id="GO:0005524">
    <property type="term" value="F:ATP binding"/>
    <property type="evidence" value="ECO:0007669"/>
    <property type="project" value="UniProtKB-UniRule"/>
</dbReference>
<reference evidence="12 13" key="1">
    <citation type="journal article" date="2017" name="Proc. Natl. Acad. Sci. U.S.A.">
        <title>Small genome symbiont underlies cuticle hardness in beetles.</title>
        <authorList>
            <person name="Anbutsu H."/>
            <person name="Moriyama M."/>
            <person name="Nikoh N."/>
            <person name="Hosokawa T."/>
            <person name="Futahashi R."/>
            <person name="Tanahashi M."/>
            <person name="Meng X.Y."/>
            <person name="Kuriwada T."/>
            <person name="Mori N."/>
            <person name="Oshima K."/>
            <person name="Hattori M."/>
            <person name="Fujie M."/>
            <person name="Satoh N."/>
            <person name="Maeda T."/>
            <person name="Shigenobu S."/>
            <person name="Koga R."/>
            <person name="Fukatsu T."/>
        </authorList>
    </citation>
    <scope>NUCLEOTIDE SEQUENCE [LARGE SCALE GENOMIC DNA]</scope>
    <source>
        <strain evidence="12">NARRFE1</strain>
    </source>
</reference>
<evidence type="ECO:0000256" key="7">
    <source>
        <dbReference type="ARBA" id="ARBA00023146"/>
    </source>
</evidence>
<keyword evidence="13" id="KW-1185">Reference proteome</keyword>
<dbReference type="InterPro" id="IPR004364">
    <property type="entry name" value="Aa-tRNA-synt_II"/>
</dbReference>
<feature type="binding site" evidence="9">
    <location>
        <position position="410"/>
    </location>
    <ligand>
        <name>Mg(2+)</name>
        <dbReference type="ChEBI" id="CHEBI:18420"/>
        <label>1</label>
    </ligand>
</feature>
<dbReference type="InterPro" id="IPR002313">
    <property type="entry name" value="Lys-tRNA-ligase_II"/>
</dbReference>
<dbReference type="SUPFAM" id="SSF50249">
    <property type="entry name" value="Nucleic acid-binding proteins"/>
    <property type="match status" value="1"/>
</dbReference>
<keyword evidence="2 9" id="KW-0963">Cytoplasm</keyword>
<dbReference type="Pfam" id="PF01336">
    <property type="entry name" value="tRNA_anti-codon"/>
    <property type="match status" value="1"/>
</dbReference>
<evidence type="ECO:0000256" key="3">
    <source>
        <dbReference type="ARBA" id="ARBA00022598"/>
    </source>
</evidence>
<dbReference type="GO" id="GO:0006430">
    <property type="term" value="P:lysyl-tRNA aminoacylation"/>
    <property type="evidence" value="ECO:0007669"/>
    <property type="project" value="UniProtKB-UniRule"/>
</dbReference>
<dbReference type="Gene3D" id="2.40.50.140">
    <property type="entry name" value="Nucleic acid-binding proteins"/>
    <property type="match status" value="1"/>
</dbReference>
<dbReference type="Proteomes" id="UP000289537">
    <property type="component" value="Chromosome"/>
</dbReference>
<dbReference type="InterPro" id="IPR045864">
    <property type="entry name" value="aa-tRNA-synth_II/BPL/LPL"/>
</dbReference>
<dbReference type="InterPro" id="IPR006195">
    <property type="entry name" value="aa-tRNA-synth_II"/>
</dbReference>
<dbReference type="InterPro" id="IPR044136">
    <property type="entry name" value="Lys-tRNA-ligase_II_N"/>
</dbReference>
<dbReference type="InterPro" id="IPR004365">
    <property type="entry name" value="NA-bd_OB_tRNA"/>
</dbReference>
<evidence type="ECO:0000256" key="9">
    <source>
        <dbReference type="HAMAP-Rule" id="MF_00252"/>
    </source>
</evidence>
<evidence type="ECO:0000313" key="13">
    <source>
        <dbReference type="Proteomes" id="UP000289537"/>
    </source>
</evidence>
<dbReference type="GO" id="GO:0000049">
    <property type="term" value="F:tRNA binding"/>
    <property type="evidence" value="ECO:0007669"/>
    <property type="project" value="TreeGrafter"/>
</dbReference>
<feature type="domain" description="Aminoacyl-transfer RNA synthetases class-II family profile" evidence="11">
    <location>
        <begin position="172"/>
        <end position="482"/>
    </location>
</feature>
<name>A0A2Z5T3J7_9GAMM</name>
<dbReference type="RefSeq" id="WP_148708318.1">
    <property type="nucleotide sequence ID" value="NZ_AP018161.1"/>
</dbReference>